<dbReference type="Gene3D" id="1.20.5.430">
    <property type="match status" value="1"/>
</dbReference>
<evidence type="ECO:0000313" key="4">
    <source>
        <dbReference type="Proteomes" id="UP000095192"/>
    </source>
</evidence>
<organism evidence="3 4">
    <name type="scientific">Cyclospora cayetanensis</name>
    <dbReference type="NCBI Taxonomy" id="88456"/>
    <lineage>
        <taxon>Eukaryota</taxon>
        <taxon>Sar</taxon>
        <taxon>Alveolata</taxon>
        <taxon>Apicomplexa</taxon>
        <taxon>Conoidasida</taxon>
        <taxon>Coccidia</taxon>
        <taxon>Eucoccidiorida</taxon>
        <taxon>Eimeriorina</taxon>
        <taxon>Eimeriidae</taxon>
        <taxon>Cyclospora</taxon>
    </lineage>
</organism>
<dbReference type="Proteomes" id="UP000095192">
    <property type="component" value="Unassembled WGS sequence"/>
</dbReference>
<evidence type="ECO:0000313" key="3">
    <source>
        <dbReference type="EMBL" id="OEH78198.1"/>
    </source>
</evidence>
<keyword evidence="3" id="KW-0346">Stress response</keyword>
<accession>A0A1D3D405</accession>
<feature type="region of interest" description="Disordered" evidence="2">
    <location>
        <begin position="1"/>
        <end position="76"/>
    </location>
</feature>
<evidence type="ECO:0000256" key="1">
    <source>
        <dbReference type="ARBA" id="ARBA00006349"/>
    </source>
</evidence>
<dbReference type="GO" id="GO:0070370">
    <property type="term" value="P:cellular heat acclimation"/>
    <property type="evidence" value="ECO:0007669"/>
    <property type="project" value="TreeGrafter"/>
</dbReference>
<dbReference type="Pfam" id="PF06825">
    <property type="entry name" value="HSBP1"/>
    <property type="match status" value="1"/>
</dbReference>
<proteinExistence type="inferred from homology"/>
<sequence>MSGLDVGSGGSASPPAAATGEGPSLASLQQQRQQQRQDQSVHEVLSNGGAGIPAFAGGPVGSLPPRVASSGAPVAGAQGAGELSEALQELLQDMNAKFASLSSSILGKLDDMACKLDGLERQLTTMLAEEEGENPLGCQVGPQGASSENL</sequence>
<keyword evidence="4" id="KW-1185">Reference proteome</keyword>
<gene>
    <name evidence="3" type="ORF">cyc_07774</name>
</gene>
<evidence type="ECO:0000256" key="2">
    <source>
        <dbReference type="SAM" id="MobiDB-lite"/>
    </source>
</evidence>
<dbReference type="GO" id="GO:0005829">
    <property type="term" value="C:cytosol"/>
    <property type="evidence" value="ECO:0007669"/>
    <property type="project" value="TreeGrafter"/>
</dbReference>
<dbReference type="InParanoid" id="A0A1D3D405"/>
<dbReference type="VEuPathDB" id="ToxoDB:cyc_07774"/>
<dbReference type="GO" id="GO:0003714">
    <property type="term" value="F:transcription corepressor activity"/>
    <property type="evidence" value="ECO:0007669"/>
    <property type="project" value="InterPro"/>
</dbReference>
<reference evidence="3 4" key="1">
    <citation type="journal article" date="2016" name="BMC Genomics">
        <title>Comparative genomics reveals Cyclospora cayetanensis possesses coccidia-like metabolism and invasion components but unique surface antigens.</title>
        <authorList>
            <person name="Liu S."/>
            <person name="Wang L."/>
            <person name="Zheng H."/>
            <person name="Xu Z."/>
            <person name="Roellig D.M."/>
            <person name="Li N."/>
            <person name="Frace M.A."/>
            <person name="Tang K."/>
            <person name="Arrowood M.J."/>
            <person name="Moss D.M."/>
            <person name="Zhang L."/>
            <person name="Feng Y."/>
            <person name="Xiao L."/>
        </authorList>
    </citation>
    <scope>NUCLEOTIDE SEQUENCE [LARGE SCALE GENOMIC DNA]</scope>
    <source>
        <strain evidence="3 4">CHN_HEN01</strain>
    </source>
</reference>
<comment type="caution">
    <text evidence="3">The sequence shown here is derived from an EMBL/GenBank/DDBJ whole genome shotgun (WGS) entry which is preliminary data.</text>
</comment>
<dbReference type="AlphaFoldDB" id="A0A1D3D405"/>
<name>A0A1D3D405_9EIME</name>
<dbReference type="InterPro" id="IPR009643">
    <property type="entry name" value="HS1-bd"/>
</dbReference>
<dbReference type="EMBL" id="JROU02000823">
    <property type="protein sequence ID" value="OEH78198.1"/>
    <property type="molecule type" value="Genomic_DNA"/>
</dbReference>
<dbReference type="PANTHER" id="PTHR19424">
    <property type="entry name" value="HEAT SHOCK FACTOR BINDING PROTEIN 1"/>
    <property type="match status" value="1"/>
</dbReference>
<protein>
    <submittedName>
        <fullName evidence="3">Heat shock factor-binding protein 1</fullName>
    </submittedName>
</protein>
<dbReference type="PANTHER" id="PTHR19424:SF0">
    <property type="entry name" value="HEAT SHOCK FACTOR BINDING PROTEIN 1"/>
    <property type="match status" value="1"/>
</dbReference>
<feature type="compositionally biased region" description="Low complexity" evidence="2">
    <location>
        <begin position="11"/>
        <end position="38"/>
    </location>
</feature>
<comment type="similarity">
    <text evidence="1">Belongs to the HSBP1 family.</text>
</comment>
<dbReference type="GO" id="GO:0005634">
    <property type="term" value="C:nucleus"/>
    <property type="evidence" value="ECO:0007669"/>
    <property type="project" value="TreeGrafter"/>
</dbReference>
<feature type="compositionally biased region" description="Gly residues" evidence="2">
    <location>
        <begin position="1"/>
        <end position="10"/>
    </location>
</feature>
<feature type="region of interest" description="Disordered" evidence="2">
    <location>
        <begin position="130"/>
        <end position="150"/>
    </location>
</feature>